<gene>
    <name evidence="8" type="ORF">J2Z66_006145</name>
</gene>
<evidence type="ECO:0000313" key="8">
    <source>
        <dbReference type="EMBL" id="MBP1994506.1"/>
    </source>
</evidence>
<accession>A0ABS4J3T9</accession>
<keyword evidence="4" id="KW-0564">Palmitate</keyword>
<evidence type="ECO:0000256" key="5">
    <source>
        <dbReference type="ARBA" id="ARBA00023288"/>
    </source>
</evidence>
<feature type="compositionally biased region" description="Polar residues" evidence="6">
    <location>
        <begin position="40"/>
        <end position="52"/>
    </location>
</feature>
<evidence type="ECO:0000256" key="6">
    <source>
        <dbReference type="SAM" id="MobiDB-lite"/>
    </source>
</evidence>
<keyword evidence="3" id="KW-0472">Membrane</keyword>
<comment type="caution">
    <text evidence="8">The sequence shown here is derived from an EMBL/GenBank/DDBJ whole genome shotgun (WGS) entry which is preliminary data.</text>
</comment>
<feature type="chain" id="PRO_5045599489" evidence="7">
    <location>
        <begin position="25"/>
        <end position="568"/>
    </location>
</feature>
<dbReference type="Pfam" id="PF01547">
    <property type="entry name" value="SBP_bac_1"/>
    <property type="match status" value="1"/>
</dbReference>
<organism evidence="8 9">
    <name type="scientific">Paenibacillus eucommiae</name>
    <dbReference type="NCBI Taxonomy" id="1355755"/>
    <lineage>
        <taxon>Bacteria</taxon>
        <taxon>Bacillati</taxon>
        <taxon>Bacillota</taxon>
        <taxon>Bacilli</taxon>
        <taxon>Bacillales</taxon>
        <taxon>Paenibacillaceae</taxon>
        <taxon>Paenibacillus</taxon>
    </lineage>
</organism>
<evidence type="ECO:0000256" key="2">
    <source>
        <dbReference type="ARBA" id="ARBA00022729"/>
    </source>
</evidence>
<dbReference type="PANTHER" id="PTHR43649:SF33">
    <property type="entry name" value="POLYGALACTURONAN_RHAMNOGALACTURONAN-BINDING PROTEIN YTCQ"/>
    <property type="match status" value="1"/>
</dbReference>
<feature type="signal peptide" evidence="7">
    <location>
        <begin position="1"/>
        <end position="24"/>
    </location>
</feature>
<feature type="compositionally biased region" description="Basic and acidic residues" evidence="6">
    <location>
        <begin position="30"/>
        <end position="39"/>
    </location>
</feature>
<dbReference type="RefSeq" id="WP_209976353.1">
    <property type="nucleotide sequence ID" value="NZ_JAGGLB010000026.1"/>
</dbReference>
<evidence type="ECO:0000313" key="9">
    <source>
        <dbReference type="Proteomes" id="UP001519287"/>
    </source>
</evidence>
<feature type="region of interest" description="Disordered" evidence="6">
    <location>
        <begin position="28"/>
        <end position="54"/>
    </location>
</feature>
<dbReference type="EMBL" id="JAGGLB010000026">
    <property type="protein sequence ID" value="MBP1994506.1"/>
    <property type="molecule type" value="Genomic_DNA"/>
</dbReference>
<dbReference type="SUPFAM" id="SSF53850">
    <property type="entry name" value="Periplasmic binding protein-like II"/>
    <property type="match status" value="1"/>
</dbReference>
<keyword evidence="5" id="KW-0449">Lipoprotein</keyword>
<evidence type="ECO:0000256" key="1">
    <source>
        <dbReference type="ARBA" id="ARBA00022475"/>
    </source>
</evidence>
<keyword evidence="9" id="KW-1185">Reference proteome</keyword>
<dbReference type="PANTHER" id="PTHR43649">
    <property type="entry name" value="ARABINOSE-BINDING PROTEIN-RELATED"/>
    <property type="match status" value="1"/>
</dbReference>
<dbReference type="Gene3D" id="3.40.190.10">
    <property type="entry name" value="Periplasmic binding protein-like II"/>
    <property type="match status" value="2"/>
</dbReference>
<evidence type="ECO:0000256" key="3">
    <source>
        <dbReference type="ARBA" id="ARBA00023136"/>
    </source>
</evidence>
<keyword evidence="2 7" id="KW-0732">Signal</keyword>
<evidence type="ECO:0000256" key="4">
    <source>
        <dbReference type="ARBA" id="ARBA00023139"/>
    </source>
</evidence>
<dbReference type="Proteomes" id="UP001519287">
    <property type="component" value="Unassembled WGS sequence"/>
</dbReference>
<dbReference type="PROSITE" id="PS51257">
    <property type="entry name" value="PROKAR_LIPOPROTEIN"/>
    <property type="match status" value="1"/>
</dbReference>
<sequence length="568" mass="63420">MIVKRSKYLIVFLLIIMVMTSVLSACGSKETGDPKETKEVQSTTTATNTPDGNVNEVIDPLGKYDPPIEVRIGRINDDYKFLPGQTIDKNEVYDDYEKELGVKLINEWVVPSSQYPAKSNVIISSGNIPDVFRVDGLQLRNLVEAGMIEDLTEVYKKYAGEATKKIVTEDGGYAINAATIDGKMYGFPETSQGFWTSNVLWLRQDWLEKLGLQPPKTMDELIHIASEFVKNNPDGVQGTYGLGVSKELGQLNGFFNGFHAYPFQWISDSNGKIVYGGIQPETKAAVLKLAEMYKEGLIDKEFGVKDESKINEAFVAGKLGMIYTHFAYPSVGGIMDLITNHPDAKLSAYPMPSADSEPAKAFVGPTAGMFWVVKKGFKHPEVVIKLANYYIKPDTRTDEEKEAHNKPYQEAGVSPWQYLILAFSSPMTQINEHRRVKAAMLANEQPDKSIMTNNEYGYLKGIYTYLKNPKETNKQEIKTGWMYQGIVGTPNSGAEVLDYYFTNNLTITTPLKVASTPTMSQKMPTLTKMEEVLYTKIILGEAGEADFDKFVADWKKQGGDEITKELNN</sequence>
<reference evidence="8 9" key="1">
    <citation type="submission" date="2021-03" db="EMBL/GenBank/DDBJ databases">
        <title>Genomic Encyclopedia of Type Strains, Phase IV (KMG-IV): sequencing the most valuable type-strain genomes for metagenomic binning, comparative biology and taxonomic classification.</title>
        <authorList>
            <person name="Goeker M."/>
        </authorList>
    </citation>
    <scope>NUCLEOTIDE SEQUENCE [LARGE SCALE GENOMIC DNA]</scope>
    <source>
        <strain evidence="8 9">DSM 26048</strain>
    </source>
</reference>
<dbReference type="InterPro" id="IPR006059">
    <property type="entry name" value="SBP"/>
</dbReference>
<keyword evidence="1" id="KW-1003">Cell membrane</keyword>
<proteinExistence type="predicted"/>
<evidence type="ECO:0000256" key="7">
    <source>
        <dbReference type="SAM" id="SignalP"/>
    </source>
</evidence>
<dbReference type="InterPro" id="IPR050490">
    <property type="entry name" value="Bact_solute-bd_prot1"/>
</dbReference>
<name>A0ABS4J3T9_9BACL</name>
<protein>
    <submittedName>
        <fullName evidence="8">Aldouronate transport system substrate-binding protein</fullName>
    </submittedName>
</protein>